<sequence>MNVLSMHALIGAYSSDGRVWMEELKKVLESNINLVYSFFQNEVQGVSLRKPEGTYVVVPNFENWCKVHGRTFDELLRSGVEVGVLWRDGRQFHIPYGIRLALGLPTQKLEEVLHRLKQYVL</sequence>
<dbReference type="AlphaFoldDB" id="A0A1M4T384"/>
<dbReference type="Gene3D" id="3.90.1150.10">
    <property type="entry name" value="Aspartate Aminotransferase, domain 1"/>
    <property type="match status" value="1"/>
</dbReference>
<dbReference type="EMBL" id="FQVI01000001">
    <property type="protein sequence ID" value="SHE38926.1"/>
    <property type="molecule type" value="Genomic_DNA"/>
</dbReference>
<protein>
    <submittedName>
        <fullName evidence="3">Cystathione beta-lyase</fullName>
    </submittedName>
</protein>
<evidence type="ECO:0000256" key="2">
    <source>
        <dbReference type="ARBA" id="ARBA00022898"/>
    </source>
</evidence>
<accession>A0A1M4T384</accession>
<name>A0A1M4T384_9CLOT</name>
<evidence type="ECO:0000313" key="3">
    <source>
        <dbReference type="EMBL" id="SHE38926.1"/>
    </source>
</evidence>
<dbReference type="InterPro" id="IPR051798">
    <property type="entry name" value="Class-II_PLP-Dep_Aminotrans"/>
</dbReference>
<dbReference type="Proteomes" id="UP000184245">
    <property type="component" value="Unassembled WGS sequence"/>
</dbReference>
<dbReference type="PANTHER" id="PTHR43525:SF1">
    <property type="entry name" value="PROTEIN MALY"/>
    <property type="match status" value="1"/>
</dbReference>
<keyword evidence="4" id="KW-1185">Reference proteome</keyword>
<organism evidence="3 4">
    <name type="scientific">Lactonifactor longoviformis DSM 17459</name>
    <dbReference type="NCBI Taxonomy" id="1122155"/>
    <lineage>
        <taxon>Bacteria</taxon>
        <taxon>Bacillati</taxon>
        <taxon>Bacillota</taxon>
        <taxon>Clostridia</taxon>
        <taxon>Eubacteriales</taxon>
        <taxon>Clostridiaceae</taxon>
        <taxon>Lactonifactor</taxon>
    </lineage>
</organism>
<dbReference type="InterPro" id="IPR015424">
    <property type="entry name" value="PyrdxlP-dep_Trfase"/>
</dbReference>
<dbReference type="PANTHER" id="PTHR43525">
    <property type="entry name" value="PROTEIN MALY"/>
    <property type="match status" value="1"/>
</dbReference>
<dbReference type="InterPro" id="IPR015422">
    <property type="entry name" value="PyrdxlP-dep_Trfase_small"/>
</dbReference>
<gene>
    <name evidence="3" type="ORF">SAMN02745158_00406</name>
</gene>
<keyword evidence="2" id="KW-0663">Pyridoxal phosphate</keyword>
<evidence type="ECO:0000313" key="4">
    <source>
        <dbReference type="Proteomes" id="UP000184245"/>
    </source>
</evidence>
<reference evidence="3 4" key="1">
    <citation type="submission" date="2016-11" db="EMBL/GenBank/DDBJ databases">
        <authorList>
            <person name="Jaros S."/>
            <person name="Januszkiewicz K."/>
            <person name="Wedrychowicz H."/>
        </authorList>
    </citation>
    <scope>NUCLEOTIDE SEQUENCE [LARGE SCALE GENOMIC DNA]</scope>
    <source>
        <strain evidence="3 4">DSM 17459</strain>
    </source>
</reference>
<proteinExistence type="predicted"/>
<dbReference type="GO" id="GO:0016829">
    <property type="term" value="F:lyase activity"/>
    <property type="evidence" value="ECO:0007669"/>
    <property type="project" value="UniProtKB-KW"/>
</dbReference>
<keyword evidence="3" id="KW-0456">Lyase</keyword>
<evidence type="ECO:0000256" key="1">
    <source>
        <dbReference type="ARBA" id="ARBA00001933"/>
    </source>
</evidence>
<dbReference type="SUPFAM" id="SSF53383">
    <property type="entry name" value="PLP-dependent transferases"/>
    <property type="match status" value="1"/>
</dbReference>
<dbReference type="STRING" id="1122155.SAMN02745158_00406"/>
<comment type="cofactor">
    <cofactor evidence="1">
        <name>pyridoxal 5'-phosphate</name>
        <dbReference type="ChEBI" id="CHEBI:597326"/>
    </cofactor>
</comment>